<evidence type="ECO:0000256" key="7">
    <source>
        <dbReference type="ARBA" id="ARBA00023242"/>
    </source>
</evidence>
<keyword evidence="5" id="KW-0238">DNA-binding</keyword>
<name>W9XM37_9EURO</name>
<reference evidence="8 9" key="1">
    <citation type="submission" date="2013-03" db="EMBL/GenBank/DDBJ databases">
        <title>The Genome Sequence of Capronia epimyces CBS 606.96.</title>
        <authorList>
            <consortium name="The Broad Institute Genomics Platform"/>
            <person name="Cuomo C."/>
            <person name="de Hoog S."/>
            <person name="Gorbushina A."/>
            <person name="Walker B."/>
            <person name="Young S.K."/>
            <person name="Zeng Q."/>
            <person name="Gargeya S."/>
            <person name="Fitzgerald M."/>
            <person name="Haas B."/>
            <person name="Abouelleil A."/>
            <person name="Allen A.W."/>
            <person name="Alvarado L."/>
            <person name="Arachchi H.M."/>
            <person name="Berlin A.M."/>
            <person name="Chapman S.B."/>
            <person name="Gainer-Dewar J."/>
            <person name="Goldberg J."/>
            <person name="Griggs A."/>
            <person name="Gujja S."/>
            <person name="Hansen M."/>
            <person name="Howarth C."/>
            <person name="Imamovic A."/>
            <person name="Ireland A."/>
            <person name="Larimer J."/>
            <person name="McCowan C."/>
            <person name="Murphy C."/>
            <person name="Pearson M."/>
            <person name="Poon T.W."/>
            <person name="Priest M."/>
            <person name="Roberts A."/>
            <person name="Saif S."/>
            <person name="Shea T."/>
            <person name="Sisk P."/>
            <person name="Sykes S."/>
            <person name="Wortman J."/>
            <person name="Nusbaum C."/>
            <person name="Birren B."/>
        </authorList>
    </citation>
    <scope>NUCLEOTIDE SEQUENCE [LARGE SCALE GENOMIC DNA]</scope>
    <source>
        <strain evidence="8 9">CBS 606.96</strain>
    </source>
</reference>
<dbReference type="CDD" id="cd12148">
    <property type="entry name" value="fungal_TF_MHR"/>
    <property type="match status" value="1"/>
</dbReference>
<dbReference type="STRING" id="1182542.W9XM37"/>
<comment type="caution">
    <text evidence="8">The sequence shown here is derived from an EMBL/GenBank/DDBJ whole genome shotgun (WGS) entry which is preliminary data.</text>
</comment>
<evidence type="ECO:0000313" key="9">
    <source>
        <dbReference type="Proteomes" id="UP000019478"/>
    </source>
</evidence>
<proteinExistence type="predicted"/>
<evidence type="ECO:0000256" key="1">
    <source>
        <dbReference type="ARBA" id="ARBA00004123"/>
    </source>
</evidence>
<evidence type="ECO:0000256" key="6">
    <source>
        <dbReference type="ARBA" id="ARBA00023163"/>
    </source>
</evidence>
<keyword evidence="6" id="KW-0804">Transcription</keyword>
<dbReference type="GO" id="GO:0000976">
    <property type="term" value="F:transcription cis-regulatory region binding"/>
    <property type="evidence" value="ECO:0007669"/>
    <property type="project" value="TreeGrafter"/>
</dbReference>
<dbReference type="EMBL" id="AMGY01000009">
    <property type="protein sequence ID" value="EXJ78370.1"/>
    <property type="molecule type" value="Genomic_DNA"/>
</dbReference>
<dbReference type="RefSeq" id="XP_007737815.1">
    <property type="nucleotide sequence ID" value="XM_007739625.1"/>
</dbReference>
<keyword evidence="2" id="KW-0479">Metal-binding</keyword>
<dbReference type="OrthoDB" id="2595934at2759"/>
<comment type="subcellular location">
    <subcellularLocation>
        <location evidence="1">Nucleus</location>
    </subcellularLocation>
</comment>
<keyword evidence="3" id="KW-0862">Zinc</keyword>
<keyword evidence="9" id="KW-1185">Reference proteome</keyword>
<dbReference type="PANTHER" id="PTHR31845:SF34">
    <property type="entry name" value="TRANSCRIPTIONAL ACTIVATOR OF PROTEASES PRTT"/>
    <property type="match status" value="1"/>
</dbReference>
<dbReference type="GeneID" id="19173615"/>
<dbReference type="GO" id="GO:0000981">
    <property type="term" value="F:DNA-binding transcription factor activity, RNA polymerase II-specific"/>
    <property type="evidence" value="ECO:0007669"/>
    <property type="project" value="TreeGrafter"/>
</dbReference>
<evidence type="ECO:0000256" key="5">
    <source>
        <dbReference type="ARBA" id="ARBA00023125"/>
    </source>
</evidence>
<sequence>MSQRTLGFHVHYGRWVKFAEDLSTEALLSQVRRSPLLLCSICLIAVRHTTQELADELAPSLFEEVKRLLAPALLSVPQSIDFFQAVLVLSLWSTTIGQVPLNVDSWLLTGYALQLSLASPRFSEVLRSESRPSGDRTQLDAWCIWNHLCVAHLQYCVGTRRPSLLNQQLVDRCLHFLECDNVTNFETRMVAEVKLYWVIYEKCCGPQIDVSDAKATLQDWKRHWAALFDQPRAQFLQMGFHFAHLVAYYNSLKSARAVMRSSVLGEMVRLATAIINLAMDTTDQRTRHLTDHIYHIITFSAITLCRLLHTYESKLRASGHDIMALDHLVIKLVNWLRSIGLPCHVAHIFGEVVFAQHKKLRPGFHPVRPSTNTSYVDMVGNGRIADDQQASLSNEISFLYPDFIGSELFNLDADSSLWPQWDQMLSDTDMSV</sequence>
<organism evidence="8 9">
    <name type="scientific">Capronia epimyces CBS 606.96</name>
    <dbReference type="NCBI Taxonomy" id="1182542"/>
    <lineage>
        <taxon>Eukaryota</taxon>
        <taxon>Fungi</taxon>
        <taxon>Dikarya</taxon>
        <taxon>Ascomycota</taxon>
        <taxon>Pezizomycotina</taxon>
        <taxon>Eurotiomycetes</taxon>
        <taxon>Chaetothyriomycetidae</taxon>
        <taxon>Chaetothyriales</taxon>
        <taxon>Herpotrichiellaceae</taxon>
        <taxon>Capronia</taxon>
    </lineage>
</organism>
<gene>
    <name evidence="8" type="ORF">A1O3_09531</name>
</gene>
<dbReference type="GO" id="GO:0005634">
    <property type="term" value="C:nucleus"/>
    <property type="evidence" value="ECO:0007669"/>
    <property type="project" value="UniProtKB-SubCell"/>
</dbReference>
<keyword evidence="7" id="KW-0539">Nucleus</keyword>
<dbReference type="GO" id="GO:0046872">
    <property type="term" value="F:metal ion binding"/>
    <property type="evidence" value="ECO:0007669"/>
    <property type="project" value="UniProtKB-KW"/>
</dbReference>
<dbReference type="HOGENOM" id="CLU_021797_1_0_1"/>
<dbReference type="InterPro" id="IPR051089">
    <property type="entry name" value="prtT"/>
</dbReference>
<dbReference type="Proteomes" id="UP000019478">
    <property type="component" value="Unassembled WGS sequence"/>
</dbReference>
<keyword evidence="4" id="KW-0805">Transcription regulation</keyword>
<evidence type="ECO:0000313" key="8">
    <source>
        <dbReference type="EMBL" id="EXJ78370.1"/>
    </source>
</evidence>
<evidence type="ECO:0000256" key="4">
    <source>
        <dbReference type="ARBA" id="ARBA00023015"/>
    </source>
</evidence>
<dbReference type="AlphaFoldDB" id="W9XM37"/>
<evidence type="ECO:0000256" key="2">
    <source>
        <dbReference type="ARBA" id="ARBA00022723"/>
    </source>
</evidence>
<evidence type="ECO:0008006" key="10">
    <source>
        <dbReference type="Google" id="ProtNLM"/>
    </source>
</evidence>
<dbReference type="PANTHER" id="PTHR31845">
    <property type="entry name" value="FINGER DOMAIN PROTEIN, PUTATIVE-RELATED"/>
    <property type="match status" value="1"/>
</dbReference>
<dbReference type="eggNOG" id="ENOG502QUEK">
    <property type="taxonomic scope" value="Eukaryota"/>
</dbReference>
<evidence type="ECO:0000256" key="3">
    <source>
        <dbReference type="ARBA" id="ARBA00022833"/>
    </source>
</evidence>
<accession>W9XM37</accession>
<protein>
    <recommendedName>
        <fullName evidence="10">Transcription factor domain-containing protein</fullName>
    </recommendedName>
</protein>